<accession>A0A2P8Q9B0</accession>
<protein>
    <recommendedName>
        <fullName evidence="4">Peptidase inhibitor</fullName>
    </recommendedName>
</protein>
<evidence type="ECO:0008006" key="4">
    <source>
        <dbReference type="Google" id="ProtNLM"/>
    </source>
</evidence>
<dbReference type="EMBL" id="PYBJ01000007">
    <property type="protein sequence ID" value="PSM42830.1"/>
    <property type="molecule type" value="Genomic_DNA"/>
</dbReference>
<evidence type="ECO:0000313" key="2">
    <source>
        <dbReference type="EMBL" id="PSM42830.1"/>
    </source>
</evidence>
<keyword evidence="3" id="KW-1185">Reference proteome</keyword>
<feature type="signal peptide" evidence="1">
    <location>
        <begin position="1"/>
        <end position="28"/>
    </location>
</feature>
<evidence type="ECO:0000256" key="1">
    <source>
        <dbReference type="SAM" id="SignalP"/>
    </source>
</evidence>
<sequence length="118" mass="12466">MRRIARAAAAVSLALGVLTTVGSTTASAATEHGCQDGYVCIYPGAGWNNDQPSHVYYDYGSHNLSGMFGTYRIFNNQTGGATMSTCTGYNGTGCEGNLPSGWFIDKNMTPINSITLQP</sequence>
<dbReference type="Proteomes" id="UP000240429">
    <property type="component" value="Unassembled WGS sequence"/>
</dbReference>
<evidence type="ECO:0000313" key="3">
    <source>
        <dbReference type="Proteomes" id="UP000240429"/>
    </source>
</evidence>
<reference evidence="2 3" key="1">
    <citation type="submission" date="2018-03" db="EMBL/GenBank/DDBJ databases">
        <title>Streptomyces dioscori sp. nov., a novel endophytic actinobacterium isolated from bulbil of Dioscorea bulbifera L.</title>
        <authorList>
            <person name="Zhikuan W."/>
        </authorList>
    </citation>
    <scope>NUCLEOTIDE SEQUENCE [LARGE SCALE GENOMIC DNA]</scope>
    <source>
        <strain evidence="2 3">A217</strain>
    </source>
</reference>
<organism evidence="2 3">
    <name type="scientific">Streptomyces dioscori</name>
    <dbReference type="NCBI Taxonomy" id="2109333"/>
    <lineage>
        <taxon>Bacteria</taxon>
        <taxon>Bacillati</taxon>
        <taxon>Actinomycetota</taxon>
        <taxon>Actinomycetes</taxon>
        <taxon>Kitasatosporales</taxon>
        <taxon>Streptomycetaceae</taxon>
        <taxon>Streptomyces</taxon>
        <taxon>Streptomyces aurantiacus group</taxon>
    </lineage>
</organism>
<feature type="chain" id="PRO_5015175571" description="Peptidase inhibitor" evidence="1">
    <location>
        <begin position="29"/>
        <end position="118"/>
    </location>
</feature>
<keyword evidence="1" id="KW-0732">Signal</keyword>
<proteinExistence type="predicted"/>
<dbReference type="OrthoDB" id="4325857at2"/>
<gene>
    <name evidence="2" type="ORF">C6Y14_11555</name>
</gene>
<dbReference type="AlphaFoldDB" id="A0A2P8Q9B0"/>
<comment type="caution">
    <text evidence="2">The sequence shown here is derived from an EMBL/GenBank/DDBJ whole genome shotgun (WGS) entry which is preliminary data.</text>
</comment>
<dbReference type="RefSeq" id="WP_107016512.1">
    <property type="nucleotide sequence ID" value="NZ_KZ679041.1"/>
</dbReference>
<name>A0A2P8Q9B0_9ACTN</name>